<proteinExistence type="predicted"/>
<dbReference type="AlphaFoldDB" id="A0A1X7ABV8"/>
<protein>
    <submittedName>
        <fullName evidence="1">Uncharacterized protein</fullName>
    </submittedName>
</protein>
<keyword evidence="2" id="KW-1185">Reference proteome</keyword>
<evidence type="ECO:0000313" key="2">
    <source>
        <dbReference type="Proteomes" id="UP000194012"/>
    </source>
</evidence>
<dbReference type="EMBL" id="FWFJ01000071">
    <property type="protein sequence ID" value="SLN75556.1"/>
    <property type="molecule type" value="Genomic_DNA"/>
</dbReference>
<name>A0A1X7ABV8_9RHOB</name>
<sequence>MGILRLEATAALMLPARKADDLRAAQTADDISTVEISAGRIAQQYIDPRIRPRKGQCRNMRPIGNHDFIGLGDVAGQSGERQGIEIAHGKATISEGICNFLEVQQGTVGRVLRIEEQSCRSFLCDRQIRLRRACLISQLTQKIDQGRVHQHRRRPRLRRPPWRFSRASQMSAHACGIKLRYFDLRPARHL</sequence>
<gene>
    <name evidence="1" type="ORF">ROG8370_03794</name>
</gene>
<evidence type="ECO:0000313" key="1">
    <source>
        <dbReference type="EMBL" id="SLN75556.1"/>
    </source>
</evidence>
<accession>A0A1X7ABV8</accession>
<reference evidence="2" key="1">
    <citation type="submission" date="2017-03" db="EMBL/GenBank/DDBJ databases">
        <authorList>
            <person name="Rodrigo-Torres L."/>
            <person name="Arahal R.D."/>
            <person name="Lucena T."/>
        </authorList>
    </citation>
    <scope>NUCLEOTIDE SEQUENCE [LARGE SCALE GENOMIC DNA]</scope>
    <source>
        <strain evidence="2">CECT 8370</strain>
    </source>
</reference>
<dbReference type="Proteomes" id="UP000194012">
    <property type="component" value="Unassembled WGS sequence"/>
</dbReference>
<organism evidence="1 2">
    <name type="scientific">Roseovarius gaetbuli</name>
    <dbReference type="NCBI Taxonomy" id="1356575"/>
    <lineage>
        <taxon>Bacteria</taxon>
        <taxon>Pseudomonadati</taxon>
        <taxon>Pseudomonadota</taxon>
        <taxon>Alphaproteobacteria</taxon>
        <taxon>Rhodobacterales</taxon>
        <taxon>Roseobacteraceae</taxon>
        <taxon>Roseovarius</taxon>
    </lineage>
</organism>